<keyword evidence="3" id="KW-1185">Reference proteome</keyword>
<feature type="region of interest" description="Disordered" evidence="1">
    <location>
        <begin position="1"/>
        <end position="39"/>
    </location>
</feature>
<name>A0ABY3XJ77_9GAMM</name>
<gene>
    <name evidence="2" type="ORF">MOV92_10685</name>
</gene>
<reference evidence="2 3" key="1">
    <citation type="submission" date="2022-03" db="EMBL/GenBank/DDBJ databases">
        <title>Complete genome sequence of Lysobacter capsici VKM B-2533 and Lysobacter gummosus 10.1.1, promising sources of lytic agents.</title>
        <authorList>
            <person name="Tarlachkov S.V."/>
            <person name="Kudryakova I.V."/>
            <person name="Afoshin A.S."/>
            <person name="Leontyevskaya E.A."/>
            <person name="Leontyevskaya N.V."/>
        </authorList>
    </citation>
    <scope>NUCLEOTIDE SEQUENCE [LARGE SCALE GENOMIC DNA]</scope>
    <source>
        <strain evidence="2 3">10.1.1</strain>
    </source>
</reference>
<dbReference type="RefSeq" id="WP_148648841.1">
    <property type="nucleotide sequence ID" value="NZ_CP011131.1"/>
</dbReference>
<evidence type="ECO:0000313" key="3">
    <source>
        <dbReference type="Proteomes" id="UP000829194"/>
    </source>
</evidence>
<dbReference type="EMBL" id="CP093547">
    <property type="protein sequence ID" value="UNP31676.1"/>
    <property type="molecule type" value="Genomic_DNA"/>
</dbReference>
<evidence type="ECO:0000256" key="1">
    <source>
        <dbReference type="SAM" id="MobiDB-lite"/>
    </source>
</evidence>
<accession>A0ABY3XJ77</accession>
<protein>
    <submittedName>
        <fullName evidence="2">Uncharacterized protein</fullName>
    </submittedName>
</protein>
<organism evidence="2 3">
    <name type="scientific">Lysobacter gummosus</name>
    <dbReference type="NCBI Taxonomy" id="262324"/>
    <lineage>
        <taxon>Bacteria</taxon>
        <taxon>Pseudomonadati</taxon>
        <taxon>Pseudomonadota</taxon>
        <taxon>Gammaproteobacteria</taxon>
        <taxon>Lysobacterales</taxon>
        <taxon>Lysobacteraceae</taxon>
        <taxon>Lysobacter</taxon>
    </lineage>
</organism>
<evidence type="ECO:0000313" key="2">
    <source>
        <dbReference type="EMBL" id="UNP31676.1"/>
    </source>
</evidence>
<proteinExistence type="predicted"/>
<sequence>MAVVVGVNDGTSSLPPRCRRRTGVASSIPWSGATHEPSVRRKPEFSMAYQGETGMEPFDPPFDWVQFPQGRARFSGGVRGADEQGHETFAIDVAGTEHFGEIARAFLPNNNDYNIEVVSFGYASDDVGIPMLDACRTFTGAQIAAIHALIVQLIDAGTRFADRPHLLMEYPNARFMGEVIFRDGWALLKDEEYAS</sequence>
<dbReference type="Proteomes" id="UP000829194">
    <property type="component" value="Chromosome"/>
</dbReference>